<name>A0ABQ9U8U3_SAGOE</name>
<keyword evidence="3" id="KW-1185">Reference proteome</keyword>
<accession>A0ABQ9U8U3</accession>
<organism evidence="2 3">
    <name type="scientific">Saguinus oedipus</name>
    <name type="common">Cotton-top tamarin</name>
    <name type="synonym">Oedipomidas oedipus</name>
    <dbReference type="NCBI Taxonomy" id="9490"/>
    <lineage>
        <taxon>Eukaryota</taxon>
        <taxon>Metazoa</taxon>
        <taxon>Chordata</taxon>
        <taxon>Craniata</taxon>
        <taxon>Vertebrata</taxon>
        <taxon>Euteleostomi</taxon>
        <taxon>Mammalia</taxon>
        <taxon>Eutheria</taxon>
        <taxon>Euarchontoglires</taxon>
        <taxon>Primates</taxon>
        <taxon>Haplorrhini</taxon>
        <taxon>Platyrrhini</taxon>
        <taxon>Cebidae</taxon>
        <taxon>Callitrichinae</taxon>
        <taxon>Saguinus</taxon>
    </lineage>
</organism>
<proteinExistence type="predicted"/>
<dbReference type="EMBL" id="JASSZA010000015">
    <property type="protein sequence ID" value="KAK2093468.1"/>
    <property type="molecule type" value="Genomic_DNA"/>
</dbReference>
<protein>
    <recommendedName>
        <fullName evidence="4">Secreted protein</fullName>
    </recommendedName>
</protein>
<keyword evidence="1" id="KW-0732">Signal</keyword>
<evidence type="ECO:0008006" key="4">
    <source>
        <dbReference type="Google" id="ProtNLM"/>
    </source>
</evidence>
<sequence length="246" mass="26251">MKGRGTQGLLSALVSLAALRLLCRLTCAGGCRHPAVSRGPQRTQEAEVSAVRQVTRCGQTLFLSVCFSVNPTDFNACLGLTQTIRERSQLSIIKLGTCLRRAFRNKHSSFPSLAPQDSSCFVSASGMHAGLLRNDFSKNISKIWVSCQSLEKLPTRGRVNQLPCGRLFNPPVAGVHRLTGLTVADVGLVLRTATLCLGGALGCVSRLGRSLQGLTMLLRGQQSSGCFEFRPVLSSSPAILPLALTG</sequence>
<feature type="chain" id="PRO_5046183517" description="Secreted protein" evidence="1">
    <location>
        <begin position="29"/>
        <end position="246"/>
    </location>
</feature>
<feature type="signal peptide" evidence="1">
    <location>
        <begin position="1"/>
        <end position="28"/>
    </location>
</feature>
<comment type="caution">
    <text evidence="2">The sequence shown here is derived from an EMBL/GenBank/DDBJ whole genome shotgun (WGS) entry which is preliminary data.</text>
</comment>
<evidence type="ECO:0000313" key="2">
    <source>
        <dbReference type="EMBL" id="KAK2093468.1"/>
    </source>
</evidence>
<evidence type="ECO:0000313" key="3">
    <source>
        <dbReference type="Proteomes" id="UP001266305"/>
    </source>
</evidence>
<reference evidence="2 3" key="1">
    <citation type="submission" date="2023-05" db="EMBL/GenBank/DDBJ databases">
        <title>B98-5 Cell Line De Novo Hybrid Assembly: An Optical Mapping Approach.</title>
        <authorList>
            <person name="Kananen K."/>
            <person name="Auerbach J.A."/>
            <person name="Kautto E."/>
            <person name="Blachly J.S."/>
        </authorList>
    </citation>
    <scope>NUCLEOTIDE SEQUENCE [LARGE SCALE GENOMIC DNA]</scope>
    <source>
        <strain evidence="2">B95-8</strain>
        <tissue evidence="2">Cell line</tissue>
    </source>
</reference>
<evidence type="ECO:0000256" key="1">
    <source>
        <dbReference type="SAM" id="SignalP"/>
    </source>
</evidence>
<gene>
    <name evidence="2" type="ORF">P7K49_029997</name>
</gene>
<dbReference type="Proteomes" id="UP001266305">
    <property type="component" value="Unassembled WGS sequence"/>
</dbReference>